<dbReference type="Proteomes" id="UP001055811">
    <property type="component" value="Linkage Group LG01"/>
</dbReference>
<name>A0ACB9HA67_CICIN</name>
<evidence type="ECO:0000313" key="2">
    <source>
        <dbReference type="Proteomes" id="UP001055811"/>
    </source>
</evidence>
<dbReference type="EMBL" id="CM042009">
    <property type="protein sequence ID" value="KAI3792774.1"/>
    <property type="molecule type" value="Genomic_DNA"/>
</dbReference>
<reference evidence="2" key="1">
    <citation type="journal article" date="2022" name="Mol. Ecol. Resour.">
        <title>The genomes of chicory, endive, great burdock and yacon provide insights into Asteraceae palaeo-polyploidization history and plant inulin production.</title>
        <authorList>
            <person name="Fan W."/>
            <person name="Wang S."/>
            <person name="Wang H."/>
            <person name="Wang A."/>
            <person name="Jiang F."/>
            <person name="Liu H."/>
            <person name="Zhao H."/>
            <person name="Xu D."/>
            <person name="Zhang Y."/>
        </authorList>
    </citation>
    <scope>NUCLEOTIDE SEQUENCE [LARGE SCALE GENOMIC DNA]</scope>
    <source>
        <strain evidence="2">cv. Punajuju</strain>
    </source>
</reference>
<sequence length="76" mass="8858">MKVRRLELKQERVSTHPLSIPHKNSVFFPPQTTESLPYAKLCRHFPLFRSHFPEPSAIHIMRWLPESGALIIVEAI</sequence>
<reference evidence="1 2" key="2">
    <citation type="journal article" date="2022" name="Mol. Ecol. Resour.">
        <title>The genomes of chicory, endive, great burdock and yacon provide insights into Asteraceae paleo-polyploidization history and plant inulin production.</title>
        <authorList>
            <person name="Fan W."/>
            <person name="Wang S."/>
            <person name="Wang H."/>
            <person name="Wang A."/>
            <person name="Jiang F."/>
            <person name="Liu H."/>
            <person name="Zhao H."/>
            <person name="Xu D."/>
            <person name="Zhang Y."/>
        </authorList>
    </citation>
    <scope>NUCLEOTIDE SEQUENCE [LARGE SCALE GENOMIC DNA]</scope>
    <source>
        <strain evidence="2">cv. Punajuju</strain>
        <tissue evidence="1">Leaves</tissue>
    </source>
</reference>
<keyword evidence="2" id="KW-1185">Reference proteome</keyword>
<organism evidence="1 2">
    <name type="scientific">Cichorium intybus</name>
    <name type="common">Chicory</name>
    <dbReference type="NCBI Taxonomy" id="13427"/>
    <lineage>
        <taxon>Eukaryota</taxon>
        <taxon>Viridiplantae</taxon>
        <taxon>Streptophyta</taxon>
        <taxon>Embryophyta</taxon>
        <taxon>Tracheophyta</taxon>
        <taxon>Spermatophyta</taxon>
        <taxon>Magnoliopsida</taxon>
        <taxon>eudicotyledons</taxon>
        <taxon>Gunneridae</taxon>
        <taxon>Pentapetalae</taxon>
        <taxon>asterids</taxon>
        <taxon>campanulids</taxon>
        <taxon>Asterales</taxon>
        <taxon>Asteraceae</taxon>
        <taxon>Cichorioideae</taxon>
        <taxon>Cichorieae</taxon>
        <taxon>Cichoriinae</taxon>
        <taxon>Cichorium</taxon>
    </lineage>
</organism>
<evidence type="ECO:0000313" key="1">
    <source>
        <dbReference type="EMBL" id="KAI3792774.1"/>
    </source>
</evidence>
<comment type="caution">
    <text evidence="1">The sequence shown here is derived from an EMBL/GenBank/DDBJ whole genome shotgun (WGS) entry which is preliminary data.</text>
</comment>
<accession>A0ACB9HA67</accession>
<protein>
    <submittedName>
        <fullName evidence="1">Uncharacterized protein</fullName>
    </submittedName>
</protein>
<proteinExistence type="predicted"/>
<gene>
    <name evidence="1" type="ORF">L2E82_06664</name>
</gene>